<dbReference type="InterPro" id="IPR036388">
    <property type="entry name" value="WH-like_DNA-bd_sf"/>
</dbReference>
<sequence>MAASMALVEGADRVRLALSPLRRRLLERLRQPASAAQLAGELDMPRQRVGYHLRLLEQAGLIELVQERQRRGCVERIMRTTAGSFLVDPGVMNDLHRGDQFAAEQLVALAADTVRQVARMRAKADEQGSRLLTFTLEAQVRLGKPADLHAFSDALAQAVATVVAQFDEPQGREFRLVVGGHPQIGAGKQ</sequence>
<dbReference type="EMBL" id="BONY01000011">
    <property type="protein sequence ID" value="GIH04118.1"/>
    <property type="molecule type" value="Genomic_DNA"/>
</dbReference>
<dbReference type="Proteomes" id="UP000612899">
    <property type="component" value="Unassembled WGS sequence"/>
</dbReference>
<evidence type="ECO:0008006" key="3">
    <source>
        <dbReference type="Google" id="ProtNLM"/>
    </source>
</evidence>
<evidence type="ECO:0000313" key="1">
    <source>
        <dbReference type="EMBL" id="GIH04118.1"/>
    </source>
</evidence>
<dbReference type="Pfam" id="PF12840">
    <property type="entry name" value="HTH_20"/>
    <property type="match status" value="1"/>
</dbReference>
<dbReference type="AlphaFoldDB" id="A0A8J3Q6E7"/>
<accession>A0A8J3Q6E7</accession>
<gene>
    <name evidence="1" type="ORF">Rhe02_21850</name>
</gene>
<dbReference type="InterPro" id="IPR036390">
    <property type="entry name" value="WH_DNA-bd_sf"/>
</dbReference>
<dbReference type="CDD" id="cd00090">
    <property type="entry name" value="HTH_ARSR"/>
    <property type="match status" value="1"/>
</dbReference>
<evidence type="ECO:0000313" key="2">
    <source>
        <dbReference type="Proteomes" id="UP000612899"/>
    </source>
</evidence>
<dbReference type="Gene3D" id="1.10.10.10">
    <property type="entry name" value="Winged helix-like DNA-binding domain superfamily/Winged helix DNA-binding domain"/>
    <property type="match status" value="1"/>
</dbReference>
<dbReference type="InterPro" id="IPR011991">
    <property type="entry name" value="ArsR-like_HTH"/>
</dbReference>
<protein>
    <recommendedName>
        <fullName evidence="3">ArsR family transcriptional regulator</fullName>
    </recommendedName>
</protein>
<name>A0A8J3Q6E7_9ACTN</name>
<dbReference type="RefSeq" id="WP_373320618.1">
    <property type="nucleotide sequence ID" value="NZ_BONY01000011.1"/>
</dbReference>
<organism evidence="1 2">
    <name type="scientific">Rhizocola hellebori</name>
    <dbReference type="NCBI Taxonomy" id="1392758"/>
    <lineage>
        <taxon>Bacteria</taxon>
        <taxon>Bacillati</taxon>
        <taxon>Actinomycetota</taxon>
        <taxon>Actinomycetes</taxon>
        <taxon>Micromonosporales</taxon>
        <taxon>Micromonosporaceae</taxon>
        <taxon>Rhizocola</taxon>
    </lineage>
</organism>
<comment type="caution">
    <text evidence="1">The sequence shown here is derived from an EMBL/GenBank/DDBJ whole genome shotgun (WGS) entry which is preliminary data.</text>
</comment>
<dbReference type="SUPFAM" id="SSF46785">
    <property type="entry name" value="Winged helix' DNA-binding domain"/>
    <property type="match status" value="1"/>
</dbReference>
<proteinExistence type="predicted"/>
<keyword evidence="2" id="KW-1185">Reference proteome</keyword>
<reference evidence="1" key="1">
    <citation type="submission" date="2021-01" db="EMBL/GenBank/DDBJ databases">
        <title>Whole genome shotgun sequence of Rhizocola hellebori NBRC 109834.</title>
        <authorList>
            <person name="Komaki H."/>
            <person name="Tamura T."/>
        </authorList>
    </citation>
    <scope>NUCLEOTIDE SEQUENCE</scope>
    <source>
        <strain evidence="1">NBRC 109834</strain>
    </source>
</reference>